<dbReference type="PANTHER" id="PTHR43685">
    <property type="entry name" value="GLYCOSYLTRANSFERASE"/>
    <property type="match status" value="1"/>
</dbReference>
<proteinExistence type="predicted"/>
<reference evidence="2 3" key="1">
    <citation type="journal article" date="2018" name="Nat. Biotechnol.">
        <title>A standardized bacterial taxonomy based on genome phylogeny substantially revises the tree of life.</title>
        <authorList>
            <person name="Parks D.H."/>
            <person name="Chuvochina M."/>
            <person name="Waite D.W."/>
            <person name="Rinke C."/>
            <person name="Skarshewski A."/>
            <person name="Chaumeil P.A."/>
            <person name="Hugenholtz P."/>
        </authorList>
    </citation>
    <scope>NUCLEOTIDE SEQUENCE [LARGE SCALE GENOMIC DNA]</scope>
    <source>
        <strain evidence="2">UBA8733</strain>
    </source>
</reference>
<sequence length="332" mass="36761">MLSKLLGAFHSPKRAEDSVSGGPRVSIVIISYNMAREVPRTVLSFLPPHQRHIQNEDVEIIVLENGSSVPIPNEVRSSWPDNVRYIEVEDPKPSPAYALNYGVSLARGDIVCPVIDGARMASPGLVSTALRALEYSEQAFVASIGLHLGSKLQQHAVNEGYNQQVEDELISSINWPDDGYRLFEICAPAGSSSSAWFGAIAESNAPFLRKSLYESIGGYDERFDIPGGGLVNLDFLSRLTRRSDADYFLVAGEATFHQFHGGVTTSRHVQLQEPDGETTWEKYAGQYANIRGEPYQHPTRRPTLFGSFPPEAARLAARVLEYIANERENRKK</sequence>
<dbReference type="InterPro" id="IPR001173">
    <property type="entry name" value="Glyco_trans_2-like"/>
</dbReference>
<evidence type="ECO:0000313" key="3">
    <source>
        <dbReference type="Proteomes" id="UP000259610"/>
    </source>
</evidence>
<dbReference type="RefSeq" id="WP_272991771.1">
    <property type="nucleotide sequence ID" value="NZ_CAJWRG010000247.1"/>
</dbReference>
<dbReference type="AlphaFoldDB" id="A0A3B9H2I7"/>
<accession>A0A3B9H2I7</accession>
<dbReference type="InterPro" id="IPR029044">
    <property type="entry name" value="Nucleotide-diphossugar_trans"/>
</dbReference>
<evidence type="ECO:0000313" key="2">
    <source>
        <dbReference type="EMBL" id="HAE28915.1"/>
    </source>
</evidence>
<dbReference type="Pfam" id="PF00535">
    <property type="entry name" value="Glycos_transf_2"/>
    <property type="match status" value="1"/>
</dbReference>
<dbReference type="CDD" id="cd00761">
    <property type="entry name" value="Glyco_tranf_GTA_type"/>
    <property type="match status" value="1"/>
</dbReference>
<dbReference type="SUPFAM" id="SSF53448">
    <property type="entry name" value="Nucleotide-diphospho-sugar transferases"/>
    <property type="match status" value="1"/>
</dbReference>
<feature type="domain" description="Glycosyltransferase 2-like" evidence="1">
    <location>
        <begin position="26"/>
        <end position="112"/>
    </location>
</feature>
<evidence type="ECO:0000259" key="1">
    <source>
        <dbReference type="Pfam" id="PF00535"/>
    </source>
</evidence>
<dbReference type="Gene3D" id="3.90.550.10">
    <property type="entry name" value="Spore Coat Polysaccharide Biosynthesis Protein SpsA, Chain A"/>
    <property type="match status" value="1"/>
</dbReference>
<protein>
    <recommendedName>
        <fullName evidence="1">Glycosyltransferase 2-like domain-containing protein</fullName>
    </recommendedName>
</protein>
<dbReference type="EMBL" id="DMAN01000388">
    <property type="protein sequence ID" value="HAE28915.1"/>
    <property type="molecule type" value="Genomic_DNA"/>
</dbReference>
<dbReference type="InterPro" id="IPR050834">
    <property type="entry name" value="Glycosyltransf_2"/>
</dbReference>
<dbReference type="PANTHER" id="PTHR43685:SF2">
    <property type="entry name" value="GLYCOSYLTRANSFERASE 2-LIKE DOMAIN-CONTAINING PROTEIN"/>
    <property type="match status" value="1"/>
</dbReference>
<organism evidence="2 3">
    <name type="scientific">Hyphomonas adhaerens</name>
    <dbReference type="NCBI Taxonomy" id="81029"/>
    <lineage>
        <taxon>Bacteria</taxon>
        <taxon>Pseudomonadati</taxon>
        <taxon>Pseudomonadota</taxon>
        <taxon>Alphaproteobacteria</taxon>
        <taxon>Hyphomonadales</taxon>
        <taxon>Hyphomonadaceae</taxon>
        <taxon>Hyphomonas</taxon>
    </lineage>
</organism>
<comment type="caution">
    <text evidence="2">The sequence shown here is derived from an EMBL/GenBank/DDBJ whole genome shotgun (WGS) entry which is preliminary data.</text>
</comment>
<name>A0A3B9H2I7_9PROT</name>
<gene>
    <name evidence="2" type="ORF">DCG58_17280</name>
</gene>
<dbReference type="Proteomes" id="UP000259610">
    <property type="component" value="Unassembled WGS sequence"/>
</dbReference>